<dbReference type="EMBL" id="BKCJ010004762">
    <property type="protein sequence ID" value="GEU62944.1"/>
    <property type="molecule type" value="Genomic_DNA"/>
</dbReference>
<protein>
    <submittedName>
        <fullName evidence="3">Plasma membrane ATPase 4</fullName>
    </submittedName>
</protein>
<dbReference type="Gene3D" id="3.40.1110.10">
    <property type="entry name" value="Calcium-transporting ATPase, cytoplasmic domain N"/>
    <property type="match status" value="1"/>
</dbReference>
<dbReference type="PANTHER" id="PTHR42861">
    <property type="entry name" value="CALCIUM-TRANSPORTING ATPASE"/>
    <property type="match status" value="1"/>
</dbReference>
<dbReference type="GO" id="GO:0000166">
    <property type="term" value="F:nucleotide binding"/>
    <property type="evidence" value="ECO:0007669"/>
    <property type="project" value="InterPro"/>
</dbReference>
<evidence type="ECO:0000256" key="1">
    <source>
        <dbReference type="ARBA" id="ARBA00022842"/>
    </source>
</evidence>
<organism evidence="3">
    <name type="scientific">Tanacetum cinerariifolium</name>
    <name type="common">Dalmatian daisy</name>
    <name type="synonym">Chrysanthemum cinerariifolium</name>
    <dbReference type="NCBI Taxonomy" id="118510"/>
    <lineage>
        <taxon>Eukaryota</taxon>
        <taxon>Viridiplantae</taxon>
        <taxon>Streptophyta</taxon>
        <taxon>Embryophyta</taxon>
        <taxon>Tracheophyta</taxon>
        <taxon>Spermatophyta</taxon>
        <taxon>Magnoliopsida</taxon>
        <taxon>eudicotyledons</taxon>
        <taxon>Gunneridae</taxon>
        <taxon>Pentapetalae</taxon>
        <taxon>asterids</taxon>
        <taxon>campanulids</taxon>
        <taxon>Asterales</taxon>
        <taxon>Asteraceae</taxon>
        <taxon>Asteroideae</taxon>
        <taxon>Anthemideae</taxon>
        <taxon>Anthemidinae</taxon>
        <taxon>Tanacetum</taxon>
    </lineage>
</organism>
<sequence length="177" mass="19704">MRQWCSKNFLQDKEQLEHLCNEDEDFVADYDDDGSPSDDSGGDDSNGSARGGPWEFIRLIPLFDPPKHDSAETVRKALNIEVSVKMITDSPRDPRPLLRAETDASVEETASVILATAKLYSELYPKQANTMIVDDVDLGAMPFLCFSTCVTMDQSISLRSRSIMDDQFGGDIEDDLS</sequence>
<feature type="region of interest" description="Disordered" evidence="2">
    <location>
        <begin position="23"/>
        <end position="48"/>
    </location>
</feature>
<dbReference type="Gene3D" id="3.40.50.1000">
    <property type="entry name" value="HAD superfamily/HAD-like"/>
    <property type="match status" value="1"/>
</dbReference>
<dbReference type="AlphaFoldDB" id="A0A6L2LRM7"/>
<reference evidence="3" key="1">
    <citation type="journal article" date="2019" name="Sci. Rep.">
        <title>Draft genome of Tanacetum cinerariifolium, the natural source of mosquito coil.</title>
        <authorList>
            <person name="Yamashiro T."/>
            <person name="Shiraishi A."/>
            <person name="Satake H."/>
            <person name="Nakayama K."/>
        </authorList>
    </citation>
    <scope>NUCLEOTIDE SEQUENCE</scope>
</reference>
<name>A0A6L2LRM7_TANCI</name>
<keyword evidence="1" id="KW-0460">Magnesium</keyword>
<evidence type="ECO:0000313" key="3">
    <source>
        <dbReference type="EMBL" id="GEU62944.1"/>
    </source>
</evidence>
<dbReference type="InterPro" id="IPR023299">
    <property type="entry name" value="ATPase_P-typ_cyto_dom_N"/>
</dbReference>
<feature type="compositionally biased region" description="Acidic residues" evidence="2">
    <location>
        <begin position="23"/>
        <end position="42"/>
    </location>
</feature>
<evidence type="ECO:0000256" key="2">
    <source>
        <dbReference type="SAM" id="MobiDB-lite"/>
    </source>
</evidence>
<accession>A0A6L2LRM7</accession>
<gene>
    <name evidence="3" type="ORF">Tci_034922</name>
</gene>
<comment type="caution">
    <text evidence="3">The sequence shown here is derived from an EMBL/GenBank/DDBJ whole genome shotgun (WGS) entry which is preliminary data.</text>
</comment>
<proteinExistence type="predicted"/>
<dbReference type="InterPro" id="IPR023214">
    <property type="entry name" value="HAD_sf"/>
</dbReference>